<comment type="caution">
    <text evidence="2">The sequence shown here is derived from an EMBL/GenBank/DDBJ whole genome shotgun (WGS) entry which is preliminary data.</text>
</comment>
<sequence length="38" mass="4259">MATQHFELHELCHERGSQDATSKALKNAARPPNVGERQ</sequence>
<organism evidence="2 3">
    <name type="scientific">Rhodopirellula islandica</name>
    <dbReference type="NCBI Taxonomy" id="595434"/>
    <lineage>
        <taxon>Bacteria</taxon>
        <taxon>Pseudomonadati</taxon>
        <taxon>Planctomycetota</taxon>
        <taxon>Planctomycetia</taxon>
        <taxon>Pirellulales</taxon>
        <taxon>Pirellulaceae</taxon>
        <taxon>Rhodopirellula</taxon>
    </lineage>
</organism>
<dbReference type="Proteomes" id="UP000036367">
    <property type="component" value="Unassembled WGS sequence"/>
</dbReference>
<name>A0A0J1EHK9_RHOIS</name>
<dbReference type="EMBL" id="LECT01000024">
    <property type="protein sequence ID" value="KLU05009.1"/>
    <property type="molecule type" value="Genomic_DNA"/>
</dbReference>
<accession>A0A0J1EHK9</accession>
<evidence type="ECO:0000313" key="2">
    <source>
        <dbReference type="EMBL" id="KLU05009.1"/>
    </source>
</evidence>
<keyword evidence="3" id="KW-1185">Reference proteome</keyword>
<proteinExistence type="predicted"/>
<dbReference type="AlphaFoldDB" id="A0A0J1EHK9"/>
<evidence type="ECO:0000256" key="1">
    <source>
        <dbReference type="SAM" id="MobiDB-lite"/>
    </source>
</evidence>
<evidence type="ECO:0000313" key="3">
    <source>
        <dbReference type="Proteomes" id="UP000036367"/>
    </source>
</evidence>
<protein>
    <submittedName>
        <fullName evidence="2">Uncharacterized protein</fullName>
    </submittedName>
</protein>
<gene>
    <name evidence="2" type="ORF">RISK_003002</name>
</gene>
<reference evidence="2" key="1">
    <citation type="submission" date="2015-05" db="EMBL/GenBank/DDBJ databases">
        <title>Permanent draft genome of Rhodopirellula islandicus K833.</title>
        <authorList>
            <person name="Kizina J."/>
            <person name="Richter M."/>
            <person name="Glockner F.O."/>
            <person name="Harder J."/>
        </authorList>
    </citation>
    <scope>NUCLEOTIDE SEQUENCE [LARGE SCALE GENOMIC DNA]</scope>
    <source>
        <strain evidence="2">K833</strain>
    </source>
</reference>
<feature type="region of interest" description="Disordered" evidence="1">
    <location>
        <begin position="1"/>
        <end position="38"/>
    </location>
</feature>
<feature type="compositionally biased region" description="Basic and acidic residues" evidence="1">
    <location>
        <begin position="1"/>
        <end position="17"/>
    </location>
</feature>